<dbReference type="Gene3D" id="3.40.50.1110">
    <property type="entry name" value="SGNH hydrolase"/>
    <property type="match status" value="1"/>
</dbReference>
<dbReference type="AlphaFoldDB" id="A0A2T0MKN4"/>
<proteinExistence type="predicted"/>
<comment type="caution">
    <text evidence="2">The sequence shown here is derived from an EMBL/GenBank/DDBJ whole genome shotgun (WGS) entry which is preliminary data.</text>
</comment>
<evidence type="ECO:0000313" key="3">
    <source>
        <dbReference type="Proteomes" id="UP000238312"/>
    </source>
</evidence>
<sequence length="268" mass="28857">MTGKNWLQHTHLDKLYGYLPGMAEALPTIFGLSRDEYAEVIAEYDARAGEAAEALLADGEFAARLAALPVPAGRTILAIGDSITDDLQSWAEILRHLLRPRGVRVVNGGLSAHTTAMLLRRWPATLAAVRPDWVICALGGNDVTRIGPEAAKPQVSLSESVANLRELRRIGGAVETWVWLTPVPVREERVGATPAFGFSQVGWRNADIVALAGEVLGFPEPAVDLTAAFGVPARSDLQGEDGVHPSLDGQMAIVRALVERLTEHRPRA</sequence>
<dbReference type="Pfam" id="PF13472">
    <property type="entry name" value="Lipase_GDSL_2"/>
    <property type="match status" value="1"/>
</dbReference>
<dbReference type="InterPro" id="IPR036514">
    <property type="entry name" value="SGNH_hydro_sf"/>
</dbReference>
<name>A0A2T0MKN4_9ACTN</name>
<keyword evidence="3" id="KW-1185">Reference proteome</keyword>
<dbReference type="PANTHER" id="PTHR30383">
    <property type="entry name" value="THIOESTERASE 1/PROTEASE 1/LYSOPHOSPHOLIPASE L1"/>
    <property type="match status" value="1"/>
</dbReference>
<dbReference type="SUPFAM" id="SSF52266">
    <property type="entry name" value="SGNH hydrolase"/>
    <property type="match status" value="1"/>
</dbReference>
<organism evidence="2 3">
    <name type="scientific">Nonomuraea fuscirosea</name>
    <dbReference type="NCBI Taxonomy" id="1291556"/>
    <lineage>
        <taxon>Bacteria</taxon>
        <taxon>Bacillati</taxon>
        <taxon>Actinomycetota</taxon>
        <taxon>Actinomycetes</taxon>
        <taxon>Streptosporangiales</taxon>
        <taxon>Streptosporangiaceae</taxon>
        <taxon>Nonomuraea</taxon>
    </lineage>
</organism>
<feature type="domain" description="SGNH hydrolase-type esterase" evidence="1">
    <location>
        <begin position="78"/>
        <end position="250"/>
    </location>
</feature>
<evidence type="ECO:0000259" key="1">
    <source>
        <dbReference type="Pfam" id="PF13472"/>
    </source>
</evidence>
<reference evidence="2 3" key="1">
    <citation type="submission" date="2018-03" db="EMBL/GenBank/DDBJ databases">
        <title>Genomic Encyclopedia of Type Strains, Phase III (KMG-III): the genomes of soil and plant-associated and newly described type strains.</title>
        <authorList>
            <person name="Whitman W."/>
        </authorList>
    </citation>
    <scope>NUCLEOTIDE SEQUENCE [LARGE SCALE GENOMIC DNA]</scope>
    <source>
        <strain evidence="2 3">CGMCC 4.7104</strain>
    </source>
</reference>
<dbReference type="InterPro" id="IPR051532">
    <property type="entry name" value="Ester_Hydrolysis_Enzymes"/>
</dbReference>
<gene>
    <name evidence="2" type="ORF">B0I32_124191</name>
</gene>
<dbReference type="EMBL" id="PVNG01000024">
    <property type="protein sequence ID" value="PRX58203.1"/>
    <property type="molecule type" value="Genomic_DNA"/>
</dbReference>
<dbReference type="InterPro" id="IPR013830">
    <property type="entry name" value="SGNH_hydro"/>
</dbReference>
<dbReference type="Proteomes" id="UP000238312">
    <property type="component" value="Unassembled WGS sequence"/>
</dbReference>
<dbReference type="PANTHER" id="PTHR30383:SF29">
    <property type="entry name" value="SGNH HYDROLASE-TYPE ESTERASE DOMAIN-CONTAINING PROTEIN"/>
    <property type="match status" value="1"/>
</dbReference>
<protein>
    <submittedName>
        <fullName evidence="2">Acyl-CoA thioesterase-1</fullName>
    </submittedName>
</protein>
<accession>A0A2T0MKN4</accession>
<dbReference type="RefSeq" id="WP_181308414.1">
    <property type="nucleotide sequence ID" value="NZ_JBFAIB010000021.1"/>
</dbReference>
<evidence type="ECO:0000313" key="2">
    <source>
        <dbReference type="EMBL" id="PRX58203.1"/>
    </source>
</evidence>